<dbReference type="InterPro" id="IPR050570">
    <property type="entry name" value="Cell_wall_metabolism_enzyme"/>
</dbReference>
<name>A0A7W2A9X1_9BACL</name>
<proteinExistence type="predicted"/>
<dbReference type="AlphaFoldDB" id="A0A7W2A9X1"/>
<protein>
    <submittedName>
        <fullName evidence="5">Peptidoglycan DD-metalloendopeptidase family protein</fullName>
    </submittedName>
</protein>
<dbReference type="EMBL" id="JACEIQ010000014">
    <property type="protein sequence ID" value="MBA4495333.1"/>
    <property type="molecule type" value="Genomic_DNA"/>
</dbReference>
<dbReference type="Pfam" id="PF01551">
    <property type="entry name" value="Peptidase_M23"/>
    <property type="match status" value="1"/>
</dbReference>
<evidence type="ECO:0000313" key="6">
    <source>
        <dbReference type="Proteomes" id="UP000535491"/>
    </source>
</evidence>
<dbReference type="Gene3D" id="2.70.70.10">
    <property type="entry name" value="Glucose Permease (Domain IIA)"/>
    <property type="match status" value="1"/>
</dbReference>
<dbReference type="PANTHER" id="PTHR21666:SF289">
    <property type="entry name" value="L-ALA--D-GLU ENDOPEPTIDASE"/>
    <property type="match status" value="1"/>
</dbReference>
<dbReference type="Pfam" id="PF24568">
    <property type="entry name" value="CC_PcsB"/>
    <property type="match status" value="1"/>
</dbReference>
<dbReference type="InterPro" id="IPR011055">
    <property type="entry name" value="Dup_hybrid_motif"/>
</dbReference>
<feature type="domain" description="Peptidoglycan hydrolase PcsB coiled-coil" evidence="4">
    <location>
        <begin position="86"/>
        <end position="154"/>
    </location>
</feature>
<dbReference type="PANTHER" id="PTHR21666">
    <property type="entry name" value="PEPTIDASE-RELATED"/>
    <property type="match status" value="1"/>
</dbReference>
<dbReference type="Gene3D" id="6.10.250.3150">
    <property type="match status" value="1"/>
</dbReference>
<keyword evidence="2" id="KW-0175">Coiled coil</keyword>
<dbReference type="Proteomes" id="UP000535491">
    <property type="component" value="Unassembled WGS sequence"/>
</dbReference>
<dbReference type="GO" id="GO:0004222">
    <property type="term" value="F:metalloendopeptidase activity"/>
    <property type="evidence" value="ECO:0007669"/>
    <property type="project" value="TreeGrafter"/>
</dbReference>
<feature type="domain" description="M23ase beta-sheet core" evidence="3">
    <location>
        <begin position="250"/>
        <end position="345"/>
    </location>
</feature>
<dbReference type="CDD" id="cd12797">
    <property type="entry name" value="M23_peptidase"/>
    <property type="match status" value="1"/>
</dbReference>
<evidence type="ECO:0000259" key="4">
    <source>
        <dbReference type="Pfam" id="PF24568"/>
    </source>
</evidence>
<feature type="coiled-coil region" evidence="2">
    <location>
        <begin position="142"/>
        <end position="194"/>
    </location>
</feature>
<keyword evidence="6" id="KW-1185">Reference proteome</keyword>
<dbReference type="InterPro" id="IPR016047">
    <property type="entry name" value="M23ase_b-sheet_dom"/>
</dbReference>
<dbReference type="InterPro" id="IPR057309">
    <property type="entry name" value="PcsB_CC"/>
</dbReference>
<organism evidence="5 6">
    <name type="scientific">Paenactinomyces guangxiensis</name>
    <dbReference type="NCBI Taxonomy" id="1490290"/>
    <lineage>
        <taxon>Bacteria</taxon>
        <taxon>Bacillati</taxon>
        <taxon>Bacillota</taxon>
        <taxon>Bacilli</taxon>
        <taxon>Bacillales</taxon>
        <taxon>Thermoactinomycetaceae</taxon>
        <taxon>Paenactinomyces</taxon>
    </lineage>
</organism>
<reference evidence="5 6" key="1">
    <citation type="submission" date="2020-07" db="EMBL/GenBank/DDBJ databases">
        <authorList>
            <person name="Feng H."/>
        </authorList>
    </citation>
    <scope>NUCLEOTIDE SEQUENCE [LARGE SCALE GENOMIC DNA]</scope>
    <source>
        <strain evidence="6">s-10</strain>
    </source>
</reference>
<comment type="caution">
    <text evidence="5">The sequence shown here is derived from an EMBL/GenBank/DDBJ whole genome shotgun (WGS) entry which is preliminary data.</text>
</comment>
<accession>A0A7W2A9X1</accession>
<evidence type="ECO:0000259" key="3">
    <source>
        <dbReference type="Pfam" id="PF01551"/>
    </source>
</evidence>
<dbReference type="RefSeq" id="WP_181752670.1">
    <property type="nucleotide sequence ID" value="NZ_JACEIQ010000014.1"/>
</dbReference>
<dbReference type="SUPFAM" id="SSF51261">
    <property type="entry name" value="Duplicated hybrid motif"/>
    <property type="match status" value="1"/>
</dbReference>
<keyword evidence="1" id="KW-0732">Signal</keyword>
<feature type="coiled-coil region" evidence="2">
    <location>
        <begin position="26"/>
        <end position="99"/>
    </location>
</feature>
<evidence type="ECO:0000256" key="1">
    <source>
        <dbReference type="ARBA" id="ARBA00022729"/>
    </source>
</evidence>
<evidence type="ECO:0000256" key="2">
    <source>
        <dbReference type="SAM" id="Coils"/>
    </source>
</evidence>
<sequence length="360" mass="41431">MKKKLIVLTLATTIIFTGLPVQGAKAEDIREQFEKKREEKKKILEKMAKTNEIMAEQVKIMEEADAKIKQIEKEVQPTLVELRKREAKLEEVNKVFNRRFRNIYQKGQLNHMSSLLSSNSFDEFLAKFELIRIIVKQDYALLKQHQEAVEEVKKVKKKYDDQIAKQDKLVQQSKQAYNKLMEELKNSNAKLSEIHEFEELHEDELIEINLEEWRNGTLKFPYAGPLRRPANARETSGWGYRYHPIFGSRKMHDGVDYAGPVGTKIFAAADGVVVSSRASSGYGWLITIYHGNKNGKNVFTRYAHSYPSQVRVRVGEQVSAGEWITSIGNNGNSTGPHLHFEVRYGHGENPPSVNPKQWMK</sequence>
<gene>
    <name evidence="5" type="ORF">H1191_13565</name>
</gene>
<evidence type="ECO:0000313" key="5">
    <source>
        <dbReference type="EMBL" id="MBA4495333.1"/>
    </source>
</evidence>